<keyword evidence="3 4" id="KW-0732">Signal</keyword>
<dbReference type="Gramene" id="OE9A064560T1">
    <property type="protein sequence ID" value="OE9A064560C1"/>
    <property type="gene ID" value="OE9A064560"/>
</dbReference>
<dbReference type="AlphaFoldDB" id="A0A8S0PZI9"/>
<gene>
    <name evidence="6" type="ORF">OLEA9_A064560</name>
</gene>
<dbReference type="EMBL" id="CACTIH010000256">
    <property type="protein sequence ID" value="CAA2958182.1"/>
    <property type="molecule type" value="Genomic_DNA"/>
</dbReference>
<dbReference type="SUPFAM" id="SSF50685">
    <property type="entry name" value="Barwin-like endoglucanases"/>
    <property type="match status" value="1"/>
</dbReference>
<dbReference type="Proteomes" id="UP000594638">
    <property type="component" value="Unassembled WGS sequence"/>
</dbReference>
<dbReference type="Pfam" id="PF03330">
    <property type="entry name" value="DPBB_1"/>
    <property type="match status" value="1"/>
</dbReference>
<dbReference type="GO" id="GO:0048046">
    <property type="term" value="C:apoplast"/>
    <property type="evidence" value="ECO:0007669"/>
    <property type="project" value="InterPro"/>
</dbReference>
<evidence type="ECO:0000256" key="4">
    <source>
        <dbReference type="SAM" id="SignalP"/>
    </source>
</evidence>
<evidence type="ECO:0000256" key="2">
    <source>
        <dbReference type="ARBA" id="ARBA00022525"/>
    </source>
</evidence>
<dbReference type="PANTHER" id="PTHR47295">
    <property type="entry name" value="EG45-LIKE DOMAIN CONTAINING PROTEIN 1-RELATED"/>
    <property type="match status" value="1"/>
</dbReference>
<keyword evidence="2" id="KW-0964">Secreted</keyword>
<evidence type="ECO:0000313" key="7">
    <source>
        <dbReference type="Proteomes" id="UP000594638"/>
    </source>
</evidence>
<organism evidence="6 7">
    <name type="scientific">Olea europaea subsp. europaea</name>
    <dbReference type="NCBI Taxonomy" id="158383"/>
    <lineage>
        <taxon>Eukaryota</taxon>
        <taxon>Viridiplantae</taxon>
        <taxon>Streptophyta</taxon>
        <taxon>Embryophyta</taxon>
        <taxon>Tracheophyta</taxon>
        <taxon>Spermatophyta</taxon>
        <taxon>Magnoliopsida</taxon>
        <taxon>eudicotyledons</taxon>
        <taxon>Gunneridae</taxon>
        <taxon>Pentapetalae</taxon>
        <taxon>asterids</taxon>
        <taxon>lamiids</taxon>
        <taxon>Lamiales</taxon>
        <taxon>Oleaceae</taxon>
        <taxon>Oleeae</taxon>
        <taxon>Olea</taxon>
    </lineage>
</organism>
<dbReference type="InterPro" id="IPR036908">
    <property type="entry name" value="RlpA-like_sf"/>
</dbReference>
<evidence type="ECO:0000256" key="1">
    <source>
        <dbReference type="ARBA" id="ARBA00004613"/>
    </source>
</evidence>
<dbReference type="OrthoDB" id="406505at2759"/>
<comment type="subcellular location">
    <subcellularLocation>
        <location evidence="1">Secreted</location>
    </subcellularLocation>
</comment>
<evidence type="ECO:0000259" key="5">
    <source>
        <dbReference type="PROSITE" id="PS50842"/>
    </source>
</evidence>
<proteinExistence type="predicted"/>
<dbReference type="FunFam" id="2.40.40.10:FF:000005">
    <property type="entry name" value="Barwin-related endoglucanase"/>
    <property type="match status" value="1"/>
</dbReference>
<dbReference type="PANTHER" id="PTHR47295:SF14">
    <property type="entry name" value="OS06G0688300 PROTEIN"/>
    <property type="match status" value="1"/>
</dbReference>
<feature type="signal peptide" evidence="4">
    <location>
        <begin position="1"/>
        <end position="23"/>
    </location>
</feature>
<dbReference type="InterPro" id="IPR007112">
    <property type="entry name" value="Expansin/allergen_DPBB_dom"/>
</dbReference>
<keyword evidence="7" id="KW-1185">Reference proteome</keyword>
<sequence length="137" mass="14937">MGCQIRLLMLFGTLISFASVVLSKQGTSVYYARPYLPSACYGNRNQGIMIAGANPTLYNGGKVCGRRYKVRCLGGTNKTPHPCKSGEITVKVVDLCPGCGANEINLSQDAFSRIANLKAGRVRIDYIQYANLKFLVH</sequence>
<feature type="domain" description="Expansin-like EG45" evidence="5">
    <location>
        <begin position="26"/>
        <end position="126"/>
    </location>
</feature>
<dbReference type="PROSITE" id="PS50842">
    <property type="entry name" value="EXPANSIN_EG45"/>
    <property type="match status" value="1"/>
</dbReference>
<dbReference type="InterPro" id="IPR009009">
    <property type="entry name" value="RlpA-like_DPBB"/>
</dbReference>
<evidence type="ECO:0000256" key="3">
    <source>
        <dbReference type="ARBA" id="ARBA00022729"/>
    </source>
</evidence>
<feature type="chain" id="PRO_5035729472" description="Expansin-like EG45 domain-containing protein" evidence="4">
    <location>
        <begin position="24"/>
        <end position="137"/>
    </location>
</feature>
<evidence type="ECO:0000313" key="6">
    <source>
        <dbReference type="EMBL" id="CAA2958182.1"/>
    </source>
</evidence>
<name>A0A8S0PZI9_OLEEU</name>
<reference evidence="6 7" key="1">
    <citation type="submission" date="2019-12" db="EMBL/GenBank/DDBJ databases">
        <authorList>
            <person name="Alioto T."/>
            <person name="Alioto T."/>
            <person name="Gomez Garrido J."/>
        </authorList>
    </citation>
    <scope>NUCLEOTIDE SEQUENCE [LARGE SCALE GENOMIC DNA]</scope>
</reference>
<accession>A0A8S0PZI9</accession>
<dbReference type="Gene3D" id="2.40.40.10">
    <property type="entry name" value="RlpA-like domain"/>
    <property type="match status" value="1"/>
</dbReference>
<dbReference type="GO" id="GO:0009627">
    <property type="term" value="P:systemic acquired resistance"/>
    <property type="evidence" value="ECO:0007669"/>
    <property type="project" value="InterPro"/>
</dbReference>
<comment type="caution">
    <text evidence="6">The sequence shown here is derived from an EMBL/GenBank/DDBJ whole genome shotgun (WGS) entry which is preliminary data.</text>
</comment>
<dbReference type="CDD" id="cd22269">
    <property type="entry name" value="DPBB_EG45-like"/>
    <property type="match status" value="1"/>
</dbReference>
<dbReference type="SMART" id="SM00837">
    <property type="entry name" value="DPBB_1"/>
    <property type="match status" value="1"/>
</dbReference>
<dbReference type="InterPro" id="IPR044206">
    <property type="entry name" value="EGC1/2"/>
</dbReference>
<protein>
    <recommendedName>
        <fullName evidence="5">Expansin-like EG45 domain-containing protein</fullName>
    </recommendedName>
</protein>